<accession>A0A9D2CYM6</accession>
<proteinExistence type="predicted"/>
<dbReference type="GO" id="GO:0006355">
    <property type="term" value="P:regulation of DNA-templated transcription"/>
    <property type="evidence" value="ECO:0007669"/>
    <property type="project" value="InterPro"/>
</dbReference>
<evidence type="ECO:0000256" key="3">
    <source>
        <dbReference type="ARBA" id="ARBA00023163"/>
    </source>
</evidence>
<dbReference type="Pfam" id="PF13545">
    <property type="entry name" value="HTH_Crp_2"/>
    <property type="match status" value="1"/>
</dbReference>
<feature type="domain" description="HTH crp-type" evidence="4">
    <location>
        <begin position="142"/>
        <end position="208"/>
    </location>
</feature>
<reference evidence="5" key="1">
    <citation type="journal article" date="2021" name="PeerJ">
        <title>Extensive microbial diversity within the chicken gut microbiome revealed by metagenomics and culture.</title>
        <authorList>
            <person name="Gilroy R."/>
            <person name="Ravi A."/>
            <person name="Getino M."/>
            <person name="Pursley I."/>
            <person name="Horton D.L."/>
            <person name="Alikhan N.F."/>
            <person name="Baker D."/>
            <person name="Gharbi K."/>
            <person name="Hall N."/>
            <person name="Watson M."/>
            <person name="Adriaenssens E.M."/>
            <person name="Foster-Nyarko E."/>
            <person name="Jarju S."/>
            <person name="Secka A."/>
            <person name="Antonio M."/>
            <person name="Oren A."/>
            <person name="Chaudhuri R.R."/>
            <person name="La Ragione R."/>
            <person name="Hildebrand F."/>
            <person name="Pallen M.J."/>
        </authorList>
    </citation>
    <scope>NUCLEOTIDE SEQUENCE</scope>
    <source>
        <strain evidence="5">CHK187-5294</strain>
    </source>
</reference>
<dbReference type="PROSITE" id="PS51063">
    <property type="entry name" value="HTH_CRP_2"/>
    <property type="match status" value="1"/>
</dbReference>
<dbReference type="InterPro" id="IPR000595">
    <property type="entry name" value="cNMP-bd_dom"/>
</dbReference>
<dbReference type="GO" id="GO:0003677">
    <property type="term" value="F:DNA binding"/>
    <property type="evidence" value="ECO:0007669"/>
    <property type="project" value="UniProtKB-KW"/>
</dbReference>
<dbReference type="SUPFAM" id="SSF51206">
    <property type="entry name" value="cAMP-binding domain-like"/>
    <property type="match status" value="1"/>
</dbReference>
<evidence type="ECO:0000256" key="1">
    <source>
        <dbReference type="ARBA" id="ARBA00023015"/>
    </source>
</evidence>
<dbReference type="CDD" id="cd00038">
    <property type="entry name" value="CAP_ED"/>
    <property type="match status" value="1"/>
</dbReference>
<dbReference type="Gene3D" id="2.60.120.10">
    <property type="entry name" value="Jelly Rolls"/>
    <property type="match status" value="1"/>
</dbReference>
<dbReference type="InterPro" id="IPR012318">
    <property type="entry name" value="HTH_CRP"/>
</dbReference>
<dbReference type="InterPro" id="IPR036390">
    <property type="entry name" value="WH_DNA-bd_sf"/>
</dbReference>
<name>A0A9D2CYM6_9FIRM</name>
<dbReference type="InterPro" id="IPR018490">
    <property type="entry name" value="cNMP-bd_dom_sf"/>
</dbReference>
<dbReference type="InterPro" id="IPR036388">
    <property type="entry name" value="WH-like_DNA-bd_sf"/>
</dbReference>
<dbReference type="Gene3D" id="1.10.10.10">
    <property type="entry name" value="Winged helix-like DNA-binding domain superfamily/Winged helix DNA-binding domain"/>
    <property type="match status" value="1"/>
</dbReference>
<evidence type="ECO:0000259" key="4">
    <source>
        <dbReference type="PROSITE" id="PS51063"/>
    </source>
</evidence>
<reference evidence="5" key="2">
    <citation type="submission" date="2021-04" db="EMBL/GenBank/DDBJ databases">
        <authorList>
            <person name="Gilroy R."/>
        </authorList>
    </citation>
    <scope>NUCLEOTIDE SEQUENCE</scope>
    <source>
        <strain evidence="5">CHK187-5294</strain>
    </source>
</reference>
<evidence type="ECO:0000313" key="6">
    <source>
        <dbReference type="Proteomes" id="UP000824132"/>
    </source>
</evidence>
<dbReference type="SUPFAM" id="SSF46785">
    <property type="entry name" value="Winged helix' DNA-binding domain"/>
    <property type="match status" value="1"/>
</dbReference>
<dbReference type="EMBL" id="DXCL01000019">
    <property type="protein sequence ID" value="HIZ03234.1"/>
    <property type="molecule type" value="Genomic_DNA"/>
</dbReference>
<comment type="caution">
    <text evidence="5">The sequence shown here is derived from an EMBL/GenBank/DDBJ whole genome shotgun (WGS) entry which is preliminary data.</text>
</comment>
<organism evidence="5 6">
    <name type="scientific">Candidatus Borkfalkia avistercoris</name>
    <dbReference type="NCBI Taxonomy" id="2838504"/>
    <lineage>
        <taxon>Bacteria</taxon>
        <taxon>Bacillati</taxon>
        <taxon>Bacillota</taxon>
        <taxon>Clostridia</taxon>
        <taxon>Christensenellales</taxon>
        <taxon>Christensenellaceae</taxon>
        <taxon>Candidatus Borkfalkia</taxon>
    </lineage>
</organism>
<sequence length="218" mass="24665">MDFAKYSFYDKLTDKEREFFLASLRRRSFGAGQDVYRGDCTGLIFTERGRLCAYTLSAEGREITLYRLTEEDVCLFSASCALENTDFDVFVRAETDTDISLLSADAFKKLSESSLAFSSFVNALAMRRFSDVMWVLDSVLNKKFDARLASLLLEERSYAGADRLHITHERLAAHLGTVREAVSRMLKYFEGEGLVHIFRGGVEIADVKALEKLAISEK</sequence>
<dbReference type="Proteomes" id="UP000824132">
    <property type="component" value="Unassembled WGS sequence"/>
</dbReference>
<evidence type="ECO:0000313" key="5">
    <source>
        <dbReference type="EMBL" id="HIZ03234.1"/>
    </source>
</evidence>
<dbReference type="InterPro" id="IPR014710">
    <property type="entry name" value="RmlC-like_jellyroll"/>
</dbReference>
<gene>
    <name evidence="5" type="ORF">H9727_03010</name>
</gene>
<keyword evidence="3" id="KW-0804">Transcription</keyword>
<dbReference type="AlphaFoldDB" id="A0A9D2CYM6"/>
<keyword evidence="1" id="KW-0805">Transcription regulation</keyword>
<protein>
    <submittedName>
        <fullName evidence="5">Crp/Fnr family transcriptional regulator</fullName>
    </submittedName>
</protein>
<keyword evidence="2" id="KW-0238">DNA-binding</keyword>
<evidence type="ECO:0000256" key="2">
    <source>
        <dbReference type="ARBA" id="ARBA00023125"/>
    </source>
</evidence>
<dbReference type="SMART" id="SM00419">
    <property type="entry name" value="HTH_CRP"/>
    <property type="match status" value="1"/>
</dbReference>